<dbReference type="Proteomes" id="UP000822688">
    <property type="component" value="Chromosome V"/>
</dbReference>
<proteinExistence type="predicted"/>
<gene>
    <name evidence="1" type="ORF">KC19_VG234400</name>
</gene>
<keyword evidence="2" id="KW-1185">Reference proteome</keyword>
<protein>
    <submittedName>
        <fullName evidence="1">Uncharacterized protein</fullName>
    </submittedName>
</protein>
<accession>A0A8T0HUA3</accession>
<comment type="caution">
    <text evidence="1">The sequence shown here is derived from an EMBL/GenBank/DDBJ whole genome shotgun (WGS) entry which is preliminary data.</text>
</comment>
<evidence type="ECO:0000313" key="2">
    <source>
        <dbReference type="Proteomes" id="UP000822688"/>
    </source>
</evidence>
<reference evidence="1" key="1">
    <citation type="submission" date="2020-06" db="EMBL/GenBank/DDBJ databases">
        <title>WGS assembly of Ceratodon purpureus strain R40.</title>
        <authorList>
            <person name="Carey S.B."/>
            <person name="Jenkins J."/>
            <person name="Shu S."/>
            <person name="Lovell J.T."/>
            <person name="Sreedasyam A."/>
            <person name="Maumus F."/>
            <person name="Tiley G.P."/>
            <person name="Fernandez-Pozo N."/>
            <person name="Barry K."/>
            <person name="Chen C."/>
            <person name="Wang M."/>
            <person name="Lipzen A."/>
            <person name="Daum C."/>
            <person name="Saski C.A."/>
            <person name="Payton A.C."/>
            <person name="Mcbreen J.C."/>
            <person name="Conrad R.E."/>
            <person name="Kollar L.M."/>
            <person name="Olsson S."/>
            <person name="Huttunen S."/>
            <person name="Landis J.B."/>
            <person name="Wickett N.J."/>
            <person name="Johnson M.G."/>
            <person name="Rensing S.A."/>
            <person name="Grimwood J."/>
            <person name="Schmutz J."/>
            <person name="Mcdaniel S.F."/>
        </authorList>
    </citation>
    <scope>NUCLEOTIDE SEQUENCE</scope>
    <source>
        <strain evidence="1">R40</strain>
    </source>
</reference>
<name>A0A8T0HUA3_CERPU</name>
<organism evidence="1 2">
    <name type="scientific">Ceratodon purpureus</name>
    <name type="common">Fire moss</name>
    <name type="synonym">Dicranum purpureum</name>
    <dbReference type="NCBI Taxonomy" id="3225"/>
    <lineage>
        <taxon>Eukaryota</taxon>
        <taxon>Viridiplantae</taxon>
        <taxon>Streptophyta</taxon>
        <taxon>Embryophyta</taxon>
        <taxon>Bryophyta</taxon>
        <taxon>Bryophytina</taxon>
        <taxon>Bryopsida</taxon>
        <taxon>Dicranidae</taxon>
        <taxon>Pseudoditrichales</taxon>
        <taxon>Ditrichaceae</taxon>
        <taxon>Ceratodon</taxon>
    </lineage>
</organism>
<dbReference type="AlphaFoldDB" id="A0A8T0HUA3"/>
<dbReference type="EMBL" id="CM026426">
    <property type="protein sequence ID" value="KAG0574103.1"/>
    <property type="molecule type" value="Genomic_DNA"/>
</dbReference>
<sequence>MQRGSSSSSTRTCWVDVGFRFATHTTAVFAGTGGEVAEAGFHVAGSTVAPSDVKKAARAPSVCTFLLCTYLHRLVLIVDRRGCFLSCMVSACAETTLLTPIYHH</sequence>
<evidence type="ECO:0000313" key="1">
    <source>
        <dbReference type="EMBL" id="KAG0574103.1"/>
    </source>
</evidence>